<feature type="signal peptide" evidence="4">
    <location>
        <begin position="1"/>
        <end position="21"/>
    </location>
</feature>
<feature type="compositionally biased region" description="Low complexity" evidence="2">
    <location>
        <begin position="203"/>
        <end position="228"/>
    </location>
</feature>
<keyword evidence="3" id="KW-0812">Transmembrane</keyword>
<proteinExistence type="predicted"/>
<feature type="region of interest" description="Disordered" evidence="2">
    <location>
        <begin position="181"/>
        <end position="237"/>
    </location>
</feature>
<organism evidence="6 7">
    <name type="scientific">Anaeramoeba flamelloides</name>
    <dbReference type="NCBI Taxonomy" id="1746091"/>
    <lineage>
        <taxon>Eukaryota</taxon>
        <taxon>Metamonada</taxon>
        <taxon>Anaeramoebidae</taxon>
        <taxon>Anaeramoeba</taxon>
    </lineage>
</organism>
<feature type="region of interest" description="Disordered" evidence="2">
    <location>
        <begin position="95"/>
        <end position="118"/>
    </location>
</feature>
<evidence type="ECO:0000313" key="7">
    <source>
        <dbReference type="Proteomes" id="UP001146793"/>
    </source>
</evidence>
<dbReference type="PANTHER" id="PTHR36721">
    <property type="entry name" value="PROLINE-RICH FAMILY PROTEIN"/>
    <property type="match status" value="1"/>
</dbReference>
<dbReference type="Proteomes" id="UP001146793">
    <property type="component" value="Unassembled WGS sequence"/>
</dbReference>
<feature type="compositionally biased region" description="Basic and acidic residues" evidence="2">
    <location>
        <begin position="317"/>
        <end position="327"/>
    </location>
</feature>
<evidence type="ECO:0000256" key="4">
    <source>
        <dbReference type="SAM" id="SignalP"/>
    </source>
</evidence>
<keyword evidence="3" id="KW-0472">Membrane</keyword>
<dbReference type="InterPro" id="IPR016201">
    <property type="entry name" value="PSI"/>
</dbReference>
<keyword evidence="3" id="KW-1133">Transmembrane helix</keyword>
<evidence type="ECO:0000256" key="1">
    <source>
        <dbReference type="ARBA" id="ARBA00023180"/>
    </source>
</evidence>
<name>A0AAV7ZIJ2_9EUKA</name>
<keyword evidence="1" id="KW-0325">Glycoprotein</keyword>
<feature type="region of interest" description="Disordered" evidence="2">
    <location>
        <begin position="283"/>
        <end position="327"/>
    </location>
</feature>
<accession>A0AAV7ZIJ2</accession>
<dbReference type="PANTHER" id="PTHR36721:SF15">
    <property type="entry name" value="EN_SPM-LIKE TRANSPOSON PROTEIN"/>
    <property type="match status" value="1"/>
</dbReference>
<evidence type="ECO:0000256" key="3">
    <source>
        <dbReference type="SAM" id="Phobius"/>
    </source>
</evidence>
<feature type="domain" description="PSI" evidence="5">
    <location>
        <begin position="121"/>
        <end position="177"/>
    </location>
</feature>
<feature type="chain" id="PRO_5043563664" evidence="4">
    <location>
        <begin position="22"/>
        <end position="327"/>
    </location>
</feature>
<evidence type="ECO:0000313" key="6">
    <source>
        <dbReference type="EMBL" id="KAJ3441826.1"/>
    </source>
</evidence>
<reference evidence="6" key="1">
    <citation type="submission" date="2022-08" db="EMBL/GenBank/DDBJ databases">
        <title>Novel sulphate-reducing endosymbionts in the free-living metamonad Anaeramoeba.</title>
        <authorList>
            <person name="Jerlstrom-Hultqvist J."/>
            <person name="Cepicka I."/>
            <person name="Gallot-Lavallee L."/>
            <person name="Salas-Leiva D."/>
            <person name="Curtis B.A."/>
            <person name="Zahonova K."/>
            <person name="Pipaliya S."/>
            <person name="Dacks J."/>
            <person name="Roger A.J."/>
        </authorList>
    </citation>
    <scope>NUCLEOTIDE SEQUENCE</scope>
    <source>
        <strain evidence="6">Busselton2</strain>
    </source>
</reference>
<feature type="compositionally biased region" description="Low complexity" evidence="2">
    <location>
        <begin position="106"/>
        <end position="118"/>
    </location>
</feature>
<dbReference type="AlphaFoldDB" id="A0AAV7ZIJ2"/>
<gene>
    <name evidence="6" type="ORF">M0812_13844</name>
</gene>
<keyword evidence="4" id="KW-0732">Signal</keyword>
<evidence type="ECO:0000259" key="5">
    <source>
        <dbReference type="SMART" id="SM00423"/>
    </source>
</evidence>
<dbReference type="SMART" id="SM00423">
    <property type="entry name" value="PSI"/>
    <property type="match status" value="2"/>
</dbReference>
<feature type="transmembrane region" description="Helical" evidence="3">
    <location>
        <begin position="241"/>
        <end position="263"/>
    </location>
</feature>
<comment type="caution">
    <text evidence="6">The sequence shown here is derived from an EMBL/GenBank/DDBJ whole genome shotgun (WGS) entry which is preliminary data.</text>
</comment>
<sequence length="327" mass="36008">MKLFKFALLFIFLSNLPFTFSTNLIDQQTKELDSECSSYNGSCELCLTHFSDRSCGWCADSKLTILCLKGNSEGPINTTCTKGWYYGTNSKCPPSPTNPPTPTPKPTVTASPSPSALPHSDCRKFYNNCMTCIEHYMDRKCGWCFTTSQCSYGDFNGPSDHSCEFSAWNWGPIARCNLPSPSHSPTTSPTTSPSPVISPSPSPSLTISPTPSHMPSTSASQSTSSSPSHSHKSKGLSSGKIAGITVGSVCGFFILIILIIYLVRRNKKQEKYTKIKDIQGSNQTDSIKYDDDLSTDSQSYWEEGNQNRDEDEEDNKEESVKNVEKIN</sequence>
<protein>
    <submittedName>
        <fullName evidence="6">Keratinocyte proline-rich protein</fullName>
    </submittedName>
</protein>
<feature type="compositionally biased region" description="Low complexity" evidence="2">
    <location>
        <begin position="181"/>
        <end position="195"/>
    </location>
</feature>
<feature type="compositionally biased region" description="Pro residues" evidence="2">
    <location>
        <begin position="95"/>
        <end position="105"/>
    </location>
</feature>
<evidence type="ECO:0000256" key="2">
    <source>
        <dbReference type="SAM" id="MobiDB-lite"/>
    </source>
</evidence>
<dbReference type="EMBL" id="JANTQA010000029">
    <property type="protein sequence ID" value="KAJ3441826.1"/>
    <property type="molecule type" value="Genomic_DNA"/>
</dbReference>
<feature type="domain" description="PSI" evidence="5">
    <location>
        <begin position="35"/>
        <end position="93"/>
    </location>
</feature>